<feature type="domain" description="Thiamine-binding protein" evidence="2">
    <location>
        <begin position="6"/>
        <end position="95"/>
    </location>
</feature>
<protein>
    <submittedName>
        <fullName evidence="3">Thiamine-binding protein</fullName>
    </submittedName>
</protein>
<dbReference type="InterPro" id="IPR029756">
    <property type="entry name" value="MTH1187/YkoF-like"/>
</dbReference>
<dbReference type="PANTHER" id="PTHR33777">
    <property type="entry name" value="UPF0045 PROTEIN ECM15"/>
    <property type="match status" value="1"/>
</dbReference>
<dbReference type="Pfam" id="PF01910">
    <property type="entry name" value="Thiamine_BP"/>
    <property type="match status" value="1"/>
</dbReference>
<keyword evidence="4" id="KW-1185">Reference proteome</keyword>
<sequence>MSALLEFAIFPTDKGDSVSQYVSQVIDMIRESGVDYQLTAMGTLIETETFPEALDIVNKAYAILEPHSDRVYSSMTVDIQKNKHNRLKSKVDAIEKKIGKVNL</sequence>
<dbReference type="PANTHER" id="PTHR33777:SF1">
    <property type="entry name" value="UPF0045 PROTEIN ECM15"/>
    <property type="match status" value="1"/>
</dbReference>
<dbReference type="SUPFAM" id="SSF89957">
    <property type="entry name" value="MTH1187/YkoF-like"/>
    <property type="match status" value="1"/>
</dbReference>
<evidence type="ECO:0000313" key="4">
    <source>
        <dbReference type="Proteomes" id="UP000285794"/>
    </source>
</evidence>
<proteinExistence type="inferred from homology"/>
<reference evidence="3 4" key="1">
    <citation type="submission" date="2018-07" db="EMBL/GenBank/DDBJ databases">
        <title>Draft genome sequence of Ancylomarina sp. M1P.</title>
        <authorList>
            <person name="Yadav S."/>
            <person name="Villanueva L."/>
            <person name="Damste J.S.S."/>
        </authorList>
    </citation>
    <scope>NUCLEOTIDE SEQUENCE [LARGE SCALE GENOMIC DNA]</scope>
    <source>
        <strain evidence="3 4">M1P</strain>
    </source>
</reference>
<dbReference type="InterPro" id="IPR051614">
    <property type="entry name" value="UPF0045_domain"/>
</dbReference>
<dbReference type="AlphaFoldDB" id="A0A425XZQ6"/>
<dbReference type="RefSeq" id="WP_125031131.1">
    <property type="nucleotide sequence ID" value="NZ_JAPXVP010000010.1"/>
</dbReference>
<organism evidence="3 4">
    <name type="scientific">Ancylomarina euxinus</name>
    <dbReference type="NCBI Taxonomy" id="2283627"/>
    <lineage>
        <taxon>Bacteria</taxon>
        <taxon>Pseudomonadati</taxon>
        <taxon>Bacteroidota</taxon>
        <taxon>Bacteroidia</taxon>
        <taxon>Marinilabiliales</taxon>
        <taxon>Marinifilaceae</taxon>
        <taxon>Ancylomarina</taxon>
    </lineage>
</organism>
<dbReference type="GO" id="GO:0005829">
    <property type="term" value="C:cytosol"/>
    <property type="evidence" value="ECO:0007669"/>
    <property type="project" value="TreeGrafter"/>
</dbReference>
<name>A0A425XZQ6_9BACT</name>
<evidence type="ECO:0000259" key="2">
    <source>
        <dbReference type="Pfam" id="PF01910"/>
    </source>
</evidence>
<dbReference type="Gene3D" id="3.30.70.930">
    <property type="match status" value="1"/>
</dbReference>
<dbReference type="InterPro" id="IPR002767">
    <property type="entry name" value="Thiamine_BP"/>
</dbReference>
<comment type="caution">
    <text evidence="3">The sequence shown here is derived from an EMBL/GenBank/DDBJ whole genome shotgun (WGS) entry which is preliminary data.</text>
</comment>
<dbReference type="Proteomes" id="UP000285794">
    <property type="component" value="Unassembled WGS sequence"/>
</dbReference>
<dbReference type="OrthoDB" id="5886358at2"/>
<gene>
    <name evidence="3" type="ORF">DWB61_11995</name>
</gene>
<comment type="similarity">
    <text evidence="1">Belongs to the UPF0045 family.</text>
</comment>
<dbReference type="NCBIfam" id="TIGR00106">
    <property type="entry name" value="MTH1187 family thiamine-binding protein"/>
    <property type="match status" value="1"/>
</dbReference>
<accession>A0A425XZQ6</accession>
<dbReference type="EMBL" id="QQWG01000011">
    <property type="protein sequence ID" value="RRG20727.1"/>
    <property type="molecule type" value="Genomic_DNA"/>
</dbReference>
<evidence type="ECO:0000256" key="1">
    <source>
        <dbReference type="ARBA" id="ARBA00010272"/>
    </source>
</evidence>
<evidence type="ECO:0000313" key="3">
    <source>
        <dbReference type="EMBL" id="RRG20727.1"/>
    </source>
</evidence>